<proteinExistence type="predicted"/>
<evidence type="ECO:0000313" key="7">
    <source>
        <dbReference type="Proteomes" id="UP000279275"/>
    </source>
</evidence>
<evidence type="ECO:0000256" key="2">
    <source>
        <dbReference type="SAM" id="MobiDB-lite"/>
    </source>
</evidence>
<evidence type="ECO:0000313" key="6">
    <source>
        <dbReference type="EMBL" id="RMI30320.1"/>
    </source>
</evidence>
<accession>A0A3M2L0S2</accession>
<name>A0A3M2L0S2_9NOCA</name>
<feature type="chain" id="PRO_5039334563" evidence="3">
    <location>
        <begin position="20"/>
        <end position="378"/>
    </location>
</feature>
<dbReference type="InterPro" id="IPR052336">
    <property type="entry name" value="MlaD_Phospholipid_Transporter"/>
</dbReference>
<dbReference type="RefSeq" id="WP_122189987.1">
    <property type="nucleotide sequence ID" value="NZ_RFFH01000010.1"/>
</dbReference>
<dbReference type="InterPro" id="IPR005693">
    <property type="entry name" value="Mce"/>
</dbReference>
<dbReference type="Pfam" id="PF02470">
    <property type="entry name" value="MlaD"/>
    <property type="match status" value="1"/>
</dbReference>
<evidence type="ECO:0000256" key="1">
    <source>
        <dbReference type="SAM" id="Coils"/>
    </source>
</evidence>
<dbReference type="InterPro" id="IPR024516">
    <property type="entry name" value="Mce_C"/>
</dbReference>
<keyword evidence="7" id="KW-1185">Reference proteome</keyword>
<dbReference type="GO" id="GO:0005576">
    <property type="term" value="C:extracellular region"/>
    <property type="evidence" value="ECO:0007669"/>
    <property type="project" value="TreeGrafter"/>
</dbReference>
<sequence>MIGCTRLLAALGSTVAVVAVSGCTVTASNLPMPEPGIGGPGYTIHAAFRDALNLPERAHVKIGGTDIGVVTEISSADFVADITMEIRHDIVLPRGTTAELRQATPLGDVFVAMTLPSKANAGEPLRAGDTIGTDHTATAASVEQLMMSMSLLLNGGGLEQAGRITSDLDSMLSGRAPQFQDLLKELTEAITALNQRTGDIDRTLGGMSALTGELAAHKAELASAADNFPQLIGLLAENNQGIADLLRKIAVTMTALGDFTDTTGPQFVGLFDSIQKLMAGFAGMGDDLTGTLQGLDAVYPGAMASLRGPSLAVAATVSYLDVGSLTDPKGSRPPDLGDLGAFQGSLAQVIAKVLGRLGSPPRQPDSPDGTPQQSGGNR</sequence>
<comment type="caution">
    <text evidence="6">The sequence shown here is derived from an EMBL/GenBank/DDBJ whole genome shotgun (WGS) entry which is preliminary data.</text>
</comment>
<feature type="compositionally biased region" description="Polar residues" evidence="2">
    <location>
        <begin position="369"/>
        <end position="378"/>
    </location>
</feature>
<organism evidence="6 7">
    <name type="scientific">Nocardia stercoris</name>
    <dbReference type="NCBI Taxonomy" id="2483361"/>
    <lineage>
        <taxon>Bacteria</taxon>
        <taxon>Bacillati</taxon>
        <taxon>Actinomycetota</taxon>
        <taxon>Actinomycetes</taxon>
        <taxon>Mycobacteriales</taxon>
        <taxon>Nocardiaceae</taxon>
        <taxon>Nocardia</taxon>
    </lineage>
</organism>
<protein>
    <submittedName>
        <fullName evidence="6">MCE family protein</fullName>
    </submittedName>
</protein>
<keyword evidence="1" id="KW-0175">Coiled coil</keyword>
<keyword evidence="3" id="KW-0732">Signal</keyword>
<feature type="domain" description="Mammalian cell entry C-terminal" evidence="5">
    <location>
        <begin position="122"/>
        <end position="308"/>
    </location>
</feature>
<reference evidence="6 7" key="1">
    <citation type="submission" date="2018-10" db="EMBL/GenBank/DDBJ databases">
        <title>Isolation from cow dung.</title>
        <authorList>
            <person name="Ling L."/>
        </authorList>
    </citation>
    <scope>NUCLEOTIDE SEQUENCE [LARGE SCALE GENOMIC DNA]</scope>
    <source>
        <strain evidence="6 7">NEAU-LL90</strain>
    </source>
</reference>
<feature type="coiled-coil region" evidence="1">
    <location>
        <begin position="176"/>
        <end position="227"/>
    </location>
</feature>
<dbReference type="Proteomes" id="UP000279275">
    <property type="component" value="Unassembled WGS sequence"/>
</dbReference>
<dbReference type="PANTHER" id="PTHR33371">
    <property type="entry name" value="INTERMEMBRANE PHOSPHOLIPID TRANSPORT SYSTEM BINDING PROTEIN MLAD-RELATED"/>
    <property type="match status" value="1"/>
</dbReference>
<gene>
    <name evidence="6" type="ORF">EBN03_21980</name>
</gene>
<dbReference type="Pfam" id="PF11887">
    <property type="entry name" value="Mce4_CUP1"/>
    <property type="match status" value="1"/>
</dbReference>
<feature type="domain" description="Mce/MlaD" evidence="4">
    <location>
        <begin position="40"/>
        <end position="114"/>
    </location>
</feature>
<dbReference type="NCBIfam" id="TIGR00996">
    <property type="entry name" value="Mtu_fam_mce"/>
    <property type="match status" value="1"/>
</dbReference>
<feature type="region of interest" description="Disordered" evidence="2">
    <location>
        <begin position="355"/>
        <end position="378"/>
    </location>
</feature>
<dbReference type="AlphaFoldDB" id="A0A3M2L0S2"/>
<evidence type="ECO:0000256" key="3">
    <source>
        <dbReference type="SAM" id="SignalP"/>
    </source>
</evidence>
<dbReference type="EMBL" id="RFFH01000010">
    <property type="protein sequence ID" value="RMI30320.1"/>
    <property type="molecule type" value="Genomic_DNA"/>
</dbReference>
<dbReference type="InterPro" id="IPR003399">
    <property type="entry name" value="Mce/MlaD"/>
</dbReference>
<evidence type="ECO:0000259" key="4">
    <source>
        <dbReference type="Pfam" id="PF02470"/>
    </source>
</evidence>
<dbReference type="PROSITE" id="PS51257">
    <property type="entry name" value="PROKAR_LIPOPROTEIN"/>
    <property type="match status" value="1"/>
</dbReference>
<evidence type="ECO:0000259" key="5">
    <source>
        <dbReference type="Pfam" id="PF11887"/>
    </source>
</evidence>
<dbReference type="OrthoDB" id="4368973at2"/>
<dbReference type="PANTHER" id="PTHR33371:SF15">
    <property type="entry name" value="LIPOPROTEIN LPRN"/>
    <property type="match status" value="1"/>
</dbReference>
<feature type="signal peptide" evidence="3">
    <location>
        <begin position="1"/>
        <end position="19"/>
    </location>
</feature>